<dbReference type="Proteomes" id="UP001159329">
    <property type="component" value="Unassembled WGS sequence"/>
</dbReference>
<dbReference type="AlphaFoldDB" id="A0AA42L6D4"/>
<evidence type="ECO:0000313" key="1">
    <source>
        <dbReference type="EMBL" id="MDH0562913.1"/>
    </source>
</evidence>
<dbReference type="EMBL" id="JAOEEO010000001">
    <property type="protein sequence ID" value="MDH0562913.1"/>
    <property type="molecule type" value="Genomic_DNA"/>
</dbReference>
<gene>
    <name evidence="1" type="ORF">N7644_04360</name>
</gene>
<protein>
    <recommendedName>
        <fullName evidence="3">Bacteriophage protein</fullName>
    </recommendedName>
</protein>
<name>A0AA42L6D4_9GAMM</name>
<evidence type="ECO:0008006" key="3">
    <source>
        <dbReference type="Google" id="ProtNLM"/>
    </source>
</evidence>
<organism evidence="1 2">
    <name type="scientific">Acinetobacter courvalinii</name>
    <dbReference type="NCBI Taxonomy" id="280147"/>
    <lineage>
        <taxon>Bacteria</taxon>
        <taxon>Pseudomonadati</taxon>
        <taxon>Pseudomonadota</taxon>
        <taxon>Gammaproteobacteria</taxon>
        <taxon>Moraxellales</taxon>
        <taxon>Moraxellaceae</taxon>
        <taxon>Acinetobacter</taxon>
    </lineage>
</organism>
<dbReference type="RefSeq" id="WP_279694557.1">
    <property type="nucleotide sequence ID" value="NZ_JAOEEO010000001.1"/>
</dbReference>
<reference evidence="1" key="1">
    <citation type="submission" date="2022-09" db="EMBL/GenBank/DDBJ databases">
        <title>Intensive care unit water sources are persistently colonized with multi-drug resistant bacteria and are the site of extensive horizontal gene transfer of antibiotic resistance genes.</title>
        <authorList>
            <person name="Diorio-Toth L."/>
        </authorList>
    </citation>
    <scope>NUCLEOTIDE SEQUENCE</scope>
    <source>
        <strain evidence="1">GD04005</strain>
    </source>
</reference>
<comment type="caution">
    <text evidence="1">The sequence shown here is derived from an EMBL/GenBank/DDBJ whole genome shotgun (WGS) entry which is preliminary data.</text>
</comment>
<proteinExistence type="predicted"/>
<sequence length="140" mass="16092">MYKLKLNPQTSGYGVTLGDDVKRQQFDGGRGRYYIDVKRNSHIVDVNWSLSKADFNKMMAFWRVYQSQPASFYVDLVIDQGTRQQYLCNFMPGTFKTSEVNGNLYRVNAQLEVVQNQKNLAADQALIKDWVVCCRMSLSG</sequence>
<evidence type="ECO:0000313" key="2">
    <source>
        <dbReference type="Proteomes" id="UP001159329"/>
    </source>
</evidence>
<accession>A0AA42L6D4</accession>